<comment type="caution">
    <text evidence="1">The sequence shown here is derived from an EMBL/GenBank/DDBJ whole genome shotgun (WGS) entry which is preliminary data.</text>
</comment>
<evidence type="ECO:0000313" key="2">
    <source>
        <dbReference type="Proteomes" id="UP001148786"/>
    </source>
</evidence>
<accession>A0A9W8JNU9</accession>
<name>A0A9W8JNU9_9AGAR</name>
<dbReference type="Proteomes" id="UP001148786">
    <property type="component" value="Unassembled WGS sequence"/>
</dbReference>
<dbReference type="OrthoDB" id="2746456at2759"/>
<dbReference type="EMBL" id="JANKHO010002570">
    <property type="protein sequence ID" value="KAJ3491081.1"/>
    <property type="molecule type" value="Genomic_DNA"/>
</dbReference>
<organism evidence="1 2">
    <name type="scientific">Agrocybe chaxingu</name>
    <dbReference type="NCBI Taxonomy" id="84603"/>
    <lineage>
        <taxon>Eukaryota</taxon>
        <taxon>Fungi</taxon>
        <taxon>Dikarya</taxon>
        <taxon>Basidiomycota</taxon>
        <taxon>Agaricomycotina</taxon>
        <taxon>Agaricomycetes</taxon>
        <taxon>Agaricomycetidae</taxon>
        <taxon>Agaricales</taxon>
        <taxon>Agaricineae</taxon>
        <taxon>Strophariaceae</taxon>
        <taxon>Agrocybe</taxon>
    </lineage>
</organism>
<sequence>MVKATTVEDLGALFTAMDSAIAYLECLPDFTTAKKIFRAAQLFVFPRYRDFALGCIEKLIIVEPHVIDETPSPFTALCVELSQEYKLPNGLIKPAYYDLARSPPPTPSSELATDMMKLTVTQIMRLNAMQKNLVSFWEDIRSAFSYRHECASCTEANKSRSPIEDTLKNSLSNLFTGFVCSESQT</sequence>
<protein>
    <submittedName>
        <fullName evidence="1">Uncharacterized protein</fullName>
    </submittedName>
</protein>
<keyword evidence="2" id="KW-1185">Reference proteome</keyword>
<dbReference type="AlphaFoldDB" id="A0A9W8JNU9"/>
<proteinExistence type="predicted"/>
<gene>
    <name evidence="1" type="ORF">NLJ89_g11372</name>
</gene>
<evidence type="ECO:0000313" key="1">
    <source>
        <dbReference type="EMBL" id="KAJ3491081.1"/>
    </source>
</evidence>
<reference evidence="1" key="1">
    <citation type="submission" date="2022-07" db="EMBL/GenBank/DDBJ databases">
        <title>Genome Sequence of Agrocybe chaxingu.</title>
        <authorList>
            <person name="Buettner E."/>
        </authorList>
    </citation>
    <scope>NUCLEOTIDE SEQUENCE</scope>
    <source>
        <strain evidence="1">MP-N11</strain>
    </source>
</reference>